<dbReference type="AlphaFoldDB" id="A0A161WEQ2"/>
<proteinExistence type="predicted"/>
<comment type="caution">
    <text evidence="2">The sequence shown here is derived from an EMBL/GenBank/DDBJ whole genome shotgun (WGS) entry which is preliminary data.</text>
</comment>
<reference evidence="2 3" key="1">
    <citation type="submission" date="2015-06" db="EMBL/GenBank/DDBJ databases">
        <title>Survival trade-offs in plant roots during colonization by closely related pathogenic and mutualistic fungi.</title>
        <authorList>
            <person name="Hacquard S."/>
            <person name="Kracher B."/>
            <person name="Hiruma K."/>
            <person name="Weinman A."/>
            <person name="Muench P."/>
            <person name="Garrido Oter R."/>
            <person name="Ver Loren van Themaat E."/>
            <person name="Dallerey J.-F."/>
            <person name="Damm U."/>
            <person name="Henrissat B."/>
            <person name="Lespinet O."/>
            <person name="Thon M."/>
            <person name="Kemen E."/>
            <person name="McHardy A.C."/>
            <person name="Schulze-Lefert P."/>
            <person name="O'Connell R.J."/>
        </authorList>
    </citation>
    <scope>NUCLEOTIDE SEQUENCE [LARGE SCALE GENOMIC DNA]</scope>
    <source>
        <strain evidence="2 3">MAFF 238704</strain>
    </source>
</reference>
<dbReference type="STRING" id="1573173.A0A161WEQ2"/>
<evidence type="ECO:0008006" key="4">
    <source>
        <dbReference type="Google" id="ProtNLM"/>
    </source>
</evidence>
<dbReference type="Proteomes" id="UP000076584">
    <property type="component" value="Unassembled WGS sequence"/>
</dbReference>
<feature type="region of interest" description="Disordered" evidence="1">
    <location>
        <begin position="164"/>
        <end position="191"/>
    </location>
</feature>
<evidence type="ECO:0000256" key="1">
    <source>
        <dbReference type="SAM" id="MobiDB-lite"/>
    </source>
</evidence>
<keyword evidence="3" id="KW-1185">Reference proteome</keyword>
<accession>A0A161WEQ2</accession>
<name>A0A161WEQ2_COLIC</name>
<evidence type="ECO:0000313" key="3">
    <source>
        <dbReference type="Proteomes" id="UP000076584"/>
    </source>
</evidence>
<dbReference type="EMBL" id="LFIW01001260">
    <property type="protein sequence ID" value="KZL82898.1"/>
    <property type="molecule type" value="Genomic_DNA"/>
</dbReference>
<protein>
    <recommendedName>
        <fullName evidence="4">C2H2-type domain-containing protein</fullName>
    </recommendedName>
</protein>
<organism evidence="2 3">
    <name type="scientific">Colletotrichum incanum</name>
    <name type="common">Soybean anthracnose fungus</name>
    <dbReference type="NCBI Taxonomy" id="1573173"/>
    <lineage>
        <taxon>Eukaryota</taxon>
        <taxon>Fungi</taxon>
        <taxon>Dikarya</taxon>
        <taxon>Ascomycota</taxon>
        <taxon>Pezizomycotina</taxon>
        <taxon>Sordariomycetes</taxon>
        <taxon>Hypocreomycetidae</taxon>
        <taxon>Glomerellales</taxon>
        <taxon>Glomerellaceae</taxon>
        <taxon>Colletotrichum</taxon>
        <taxon>Colletotrichum spaethianum species complex</taxon>
    </lineage>
</organism>
<evidence type="ECO:0000313" key="2">
    <source>
        <dbReference type="EMBL" id="KZL82898.1"/>
    </source>
</evidence>
<gene>
    <name evidence="2" type="ORF">CI238_11990</name>
</gene>
<sequence>MTTSVPRETLLSEQEELGPLNLPEVSSTVDVLIYGTAPAPFSLLAGPTTTMGSSSCLPSYSPPLSDHGYQSGYPPMAPAYSMGGMDFSQQFQQPTKYGNRPQMSIGQNPSMMYVVAPSKGGGPGAPDQGGHVRVLESRPKPQCWEHGCNGRQFPKNNNLLRHQREKSGQAAKATRPNCGAKFTRPTARNGHLLHNKCKQQQRQNITYR</sequence>